<proteinExistence type="predicted"/>
<feature type="region of interest" description="Disordered" evidence="1">
    <location>
        <begin position="734"/>
        <end position="956"/>
    </location>
</feature>
<feature type="compositionally biased region" description="Basic and acidic residues" evidence="1">
    <location>
        <begin position="346"/>
        <end position="356"/>
    </location>
</feature>
<feature type="compositionally biased region" description="Acidic residues" evidence="1">
    <location>
        <begin position="315"/>
        <end position="343"/>
    </location>
</feature>
<evidence type="ECO:0000313" key="4">
    <source>
        <dbReference type="Proteomes" id="UP000029665"/>
    </source>
</evidence>
<feature type="domain" description="FHA" evidence="2">
    <location>
        <begin position="34"/>
        <end position="82"/>
    </location>
</feature>
<name>A0A060S2J7_PYCCI</name>
<dbReference type="InterPro" id="IPR008984">
    <property type="entry name" value="SMAD_FHA_dom_sf"/>
</dbReference>
<feature type="compositionally biased region" description="Polar residues" evidence="1">
    <location>
        <begin position="492"/>
        <end position="521"/>
    </location>
</feature>
<dbReference type="HOGENOM" id="CLU_006497_1_0_1"/>
<dbReference type="SUPFAM" id="SSF49879">
    <property type="entry name" value="SMAD/FHA domain"/>
    <property type="match status" value="1"/>
</dbReference>
<feature type="compositionally biased region" description="Basic and acidic residues" evidence="1">
    <location>
        <begin position="622"/>
        <end position="634"/>
    </location>
</feature>
<protein>
    <recommendedName>
        <fullName evidence="2">FHA domain-containing protein</fullName>
    </recommendedName>
</protein>
<feature type="compositionally biased region" description="Basic and acidic residues" evidence="1">
    <location>
        <begin position="300"/>
        <end position="314"/>
    </location>
</feature>
<dbReference type="AlphaFoldDB" id="A0A060S2J7"/>
<gene>
    <name evidence="3" type="ORF">BN946_scf184996.g43</name>
</gene>
<feature type="compositionally biased region" description="Low complexity" evidence="1">
    <location>
        <begin position="864"/>
        <end position="885"/>
    </location>
</feature>
<dbReference type="OrthoDB" id="6288785at2759"/>
<dbReference type="SMART" id="SM00240">
    <property type="entry name" value="FHA"/>
    <property type="match status" value="1"/>
</dbReference>
<dbReference type="InterPro" id="IPR000253">
    <property type="entry name" value="FHA_dom"/>
</dbReference>
<reference evidence="3" key="1">
    <citation type="submission" date="2014-01" db="EMBL/GenBank/DDBJ databases">
        <title>The genome of the white-rot fungus Pycnoporus cinnabarinus: a basidiomycete model with a versatile arsenal for lignocellulosic biomass breakdown.</title>
        <authorList>
            <person name="Levasseur A."/>
            <person name="Lomascolo A."/>
            <person name="Ruiz-Duenas F.J."/>
            <person name="Uzan E."/>
            <person name="Piumi F."/>
            <person name="Kues U."/>
            <person name="Ram A.F.J."/>
            <person name="Murat C."/>
            <person name="Haon M."/>
            <person name="Benoit I."/>
            <person name="Arfi Y."/>
            <person name="Chevret D."/>
            <person name="Drula E."/>
            <person name="Kwon M.J."/>
            <person name="Gouret P."/>
            <person name="Lesage-Meessen L."/>
            <person name="Lombard V."/>
            <person name="Mariette J."/>
            <person name="Noirot C."/>
            <person name="Park J."/>
            <person name="Patyshakuliyeva A."/>
            <person name="Wieneger R.A.B."/>
            <person name="Wosten H.A.B."/>
            <person name="Martin F."/>
            <person name="Coutinho P.M."/>
            <person name="de Vries R."/>
            <person name="Martinez A.T."/>
            <person name="Klopp C."/>
            <person name="Pontarotti P."/>
            <person name="Henrissat B."/>
            <person name="Record E."/>
        </authorList>
    </citation>
    <scope>NUCLEOTIDE SEQUENCE [LARGE SCALE GENOMIC DNA]</scope>
    <source>
        <strain evidence="3">BRFM137</strain>
    </source>
</reference>
<feature type="compositionally biased region" description="Basic and acidic residues" evidence="1">
    <location>
        <begin position="734"/>
        <end position="749"/>
    </location>
</feature>
<comment type="caution">
    <text evidence="3">The sequence shown here is derived from an EMBL/GenBank/DDBJ whole genome shotgun (WGS) entry which is preliminary data.</text>
</comment>
<feature type="compositionally biased region" description="Acidic residues" evidence="1">
    <location>
        <begin position="635"/>
        <end position="646"/>
    </location>
</feature>
<dbReference type="STRING" id="5643.A0A060S2J7"/>
<feature type="compositionally biased region" description="Polar residues" evidence="1">
    <location>
        <begin position="569"/>
        <end position="580"/>
    </location>
</feature>
<feature type="region of interest" description="Disordered" evidence="1">
    <location>
        <begin position="566"/>
        <end position="601"/>
    </location>
</feature>
<dbReference type="Pfam" id="PF00498">
    <property type="entry name" value="FHA"/>
    <property type="match status" value="1"/>
</dbReference>
<accession>A0A060S2J7</accession>
<evidence type="ECO:0000313" key="3">
    <source>
        <dbReference type="EMBL" id="CDO68612.1"/>
    </source>
</evidence>
<keyword evidence="4" id="KW-1185">Reference proteome</keyword>
<feature type="region of interest" description="Disordered" evidence="1">
    <location>
        <begin position="614"/>
        <end position="647"/>
    </location>
</feature>
<feature type="compositionally biased region" description="Basic and acidic residues" evidence="1">
    <location>
        <begin position="443"/>
        <end position="457"/>
    </location>
</feature>
<feature type="compositionally biased region" description="Acidic residues" evidence="1">
    <location>
        <begin position="896"/>
        <end position="908"/>
    </location>
</feature>
<dbReference type="Gene3D" id="2.60.200.20">
    <property type="match status" value="1"/>
</dbReference>
<dbReference type="Proteomes" id="UP000029665">
    <property type="component" value="Unassembled WGS sequence"/>
</dbReference>
<dbReference type="EMBL" id="CCBP010000021">
    <property type="protein sequence ID" value="CDO68612.1"/>
    <property type="molecule type" value="Genomic_DNA"/>
</dbReference>
<evidence type="ECO:0000259" key="2">
    <source>
        <dbReference type="PROSITE" id="PS50006"/>
    </source>
</evidence>
<dbReference type="PROSITE" id="PS50006">
    <property type="entry name" value="FHA_DOMAIN"/>
    <property type="match status" value="1"/>
</dbReference>
<feature type="compositionally biased region" description="Polar residues" evidence="1">
    <location>
        <begin position="371"/>
        <end position="380"/>
    </location>
</feature>
<feature type="compositionally biased region" description="Low complexity" evidence="1">
    <location>
        <begin position="529"/>
        <end position="541"/>
    </location>
</feature>
<organism evidence="3 4">
    <name type="scientific">Pycnoporus cinnabarinus</name>
    <name type="common">Cinnabar-red polypore</name>
    <name type="synonym">Trametes cinnabarina</name>
    <dbReference type="NCBI Taxonomy" id="5643"/>
    <lineage>
        <taxon>Eukaryota</taxon>
        <taxon>Fungi</taxon>
        <taxon>Dikarya</taxon>
        <taxon>Basidiomycota</taxon>
        <taxon>Agaricomycotina</taxon>
        <taxon>Agaricomycetes</taxon>
        <taxon>Polyporales</taxon>
        <taxon>Polyporaceae</taxon>
        <taxon>Trametes</taxon>
    </lineage>
</organism>
<sequence>MDTSDIGRYGILSLLRRLPVDSVVTSYPIDDEELTIGRDQSCSLRLYYPAVSALHAKITFVERKAFLVVLGTNGLLLDDAPLFPAAASAPGPTTVPLQNNSVIEIHKKRFRFAYPPKHLRPALINTPSRATPMPSRRPLRMSMIASAHVFTPGPSPDPQENLRVLQTPLRTPFAREQEEIVLVHSNTPRVVEEDKDLVILDEVEPEPAPMLPLPLPIAHQPPKTPRVHIQREMEMEEEQEVEEVEETIAAIAEADECDDDVQEVSSPGEQSRLQVTGWRKSIDMVKGSLGWAFRGLSVEPKQEDQEETIEHGDQQEEESDGEYDEEMEENEDHNEEDGFEENYAEQYHEEEPRQHEEEPEPVRPLGRFMSPQLQRTTSAGSRAPRMSLGGGAHAGPQRVRLVAPWKVSEIQVPSSVKEEENGKDAPSANRHSMAPPATPLSAAKRERLTEEEREAIRARRRSALATPDNFFNGQVPGSRRKLFPSFAPLPSPNFTAQPVQSFSASTSTPTSRAEPSSQPLPSSIKEESPPTATASSSTVVKAEADSDDEKEDTAVLLARMRQMVEGVKQRQSLGRQSLNVSPRKRESGFSLLAPGHAATHTPSRILIDEDDERVTAGPSHTARVEDVQQERAREEEVEMQGDDGEDASVRAQLSTPCMSDLRHVFGRAHQAEPRTPALAGVRDMFRANPGVRPAPHTPEMDGVPEMLGTPVAYRRQASPERLWRHVDAHVYVERTANDARQEEEAAEKVQEEEEEPHPVEDQPAKSRRTAKTASSKIARRATVPAPLKSTRGASKPPEESTGNEQETRRTRAHTAEGTVGHQPPRAAARRKAAETKPVTPEPGEDEEKQAAATAPRTTRRAGSRTRGGSVNAATPPAVAVNVEPAIPEDKENTPERDEDEEEGMEEEAETKAKTPAARRGAVGKTRRTTAKAAAEKEEGTPAPTVAKTRRTRAARS</sequence>
<feature type="region of interest" description="Disordered" evidence="1">
    <location>
        <begin position="297"/>
        <end position="551"/>
    </location>
</feature>
<dbReference type="OMA" id="IHKKRFR"/>
<feature type="compositionally biased region" description="Basic residues" evidence="1">
    <location>
        <begin position="947"/>
        <end position="956"/>
    </location>
</feature>
<evidence type="ECO:0000256" key="1">
    <source>
        <dbReference type="SAM" id="MobiDB-lite"/>
    </source>
</evidence>